<feature type="transmembrane region" description="Helical" evidence="1">
    <location>
        <begin position="49"/>
        <end position="78"/>
    </location>
</feature>
<keyword evidence="1" id="KW-1133">Transmembrane helix</keyword>
<dbReference type="AlphaFoldDB" id="A0A1F6EVL6"/>
<organism evidence="2 3">
    <name type="scientific">Candidatus Kaiserbacteria bacterium RIFCSPLOWO2_01_FULL_54_24</name>
    <dbReference type="NCBI Taxonomy" id="1798515"/>
    <lineage>
        <taxon>Bacteria</taxon>
        <taxon>Candidatus Kaiseribacteriota</taxon>
    </lineage>
</organism>
<accession>A0A1F6EVL6</accession>
<protein>
    <submittedName>
        <fullName evidence="2">Uncharacterized protein</fullName>
    </submittedName>
</protein>
<proteinExistence type="predicted"/>
<evidence type="ECO:0000313" key="2">
    <source>
        <dbReference type="EMBL" id="OGG77613.1"/>
    </source>
</evidence>
<keyword evidence="1" id="KW-0472">Membrane</keyword>
<gene>
    <name evidence="2" type="ORF">A3B35_01055</name>
</gene>
<reference evidence="2 3" key="1">
    <citation type="journal article" date="2016" name="Nat. Commun.">
        <title>Thousands of microbial genomes shed light on interconnected biogeochemical processes in an aquifer system.</title>
        <authorList>
            <person name="Anantharaman K."/>
            <person name="Brown C.T."/>
            <person name="Hug L.A."/>
            <person name="Sharon I."/>
            <person name="Castelle C.J."/>
            <person name="Probst A.J."/>
            <person name="Thomas B.C."/>
            <person name="Singh A."/>
            <person name="Wilkins M.J."/>
            <person name="Karaoz U."/>
            <person name="Brodie E.L."/>
            <person name="Williams K.H."/>
            <person name="Hubbard S.S."/>
            <person name="Banfield J.F."/>
        </authorList>
    </citation>
    <scope>NUCLEOTIDE SEQUENCE [LARGE SCALE GENOMIC DNA]</scope>
</reference>
<sequence length="151" mass="16731">MTTLTRRKLLATTAVLIMSGSPGLTDFVPPPPPPVVELAADNPVFGGKAAVAGQTIVIAGMIYVVRGMVGTQVIAFLYRRQATLLEFLVWPFPTPKPGPAEQEYLELALKLGNLPRFREEIRFRIADGRPVEWPADTRAMRTAIRFWSRRG</sequence>
<dbReference type="STRING" id="1798515.A3B35_01055"/>
<dbReference type="Proteomes" id="UP000177215">
    <property type="component" value="Unassembled WGS sequence"/>
</dbReference>
<comment type="caution">
    <text evidence="2">The sequence shown here is derived from an EMBL/GenBank/DDBJ whole genome shotgun (WGS) entry which is preliminary data.</text>
</comment>
<dbReference type="EMBL" id="MFMC01000013">
    <property type="protein sequence ID" value="OGG77613.1"/>
    <property type="molecule type" value="Genomic_DNA"/>
</dbReference>
<name>A0A1F6EVL6_9BACT</name>
<evidence type="ECO:0000256" key="1">
    <source>
        <dbReference type="SAM" id="Phobius"/>
    </source>
</evidence>
<keyword evidence="1" id="KW-0812">Transmembrane</keyword>
<evidence type="ECO:0000313" key="3">
    <source>
        <dbReference type="Proteomes" id="UP000177215"/>
    </source>
</evidence>